<gene>
    <name evidence="1" type="ORF">BACERE00191_05463</name>
</gene>
<dbReference type="InterPro" id="IPR012675">
    <property type="entry name" value="Beta-grasp_dom_sf"/>
</dbReference>
<evidence type="ECO:0000313" key="1">
    <source>
        <dbReference type="EMBL" id="SME44377.1"/>
    </source>
</evidence>
<organism evidence="1 2">
    <name type="scientific">Bacillus pacificus</name>
    <dbReference type="NCBI Taxonomy" id="2026187"/>
    <lineage>
        <taxon>Bacteria</taxon>
        <taxon>Bacillati</taxon>
        <taxon>Bacillota</taxon>
        <taxon>Bacilli</taxon>
        <taxon>Bacillales</taxon>
        <taxon>Bacillaceae</taxon>
        <taxon>Bacillus</taxon>
        <taxon>Bacillus cereus group</taxon>
    </lineage>
</organism>
<dbReference type="Proteomes" id="UP000194499">
    <property type="component" value="Unassembled WGS sequence"/>
</dbReference>
<proteinExistence type="predicted"/>
<dbReference type="AlphaFoldDB" id="A0A1Y6AMY1"/>
<name>A0A1Y6AMY1_9BACI</name>
<sequence>MNDTIVNNNLLTTNTIAFQNLVSYELFENTITAYTSDLQPIYLPDGATIIDFTFSAFPNITHNMKKAK</sequence>
<dbReference type="EMBL" id="FWZB01000052">
    <property type="protein sequence ID" value="SME44377.1"/>
    <property type="molecule type" value="Genomic_DNA"/>
</dbReference>
<protein>
    <submittedName>
        <fullName evidence="1">Uncharacterized protein</fullName>
    </submittedName>
</protein>
<evidence type="ECO:0000313" key="2">
    <source>
        <dbReference type="Proteomes" id="UP000194499"/>
    </source>
</evidence>
<accession>A0A1Y6AMY1</accession>
<dbReference type="Gene3D" id="3.10.20.30">
    <property type="match status" value="1"/>
</dbReference>
<reference evidence="2" key="1">
    <citation type="submission" date="2017-04" db="EMBL/GenBank/DDBJ databases">
        <authorList>
            <person name="Criscuolo A."/>
        </authorList>
    </citation>
    <scope>NUCLEOTIDE SEQUENCE [LARGE SCALE GENOMIC DNA]</scope>
</reference>